<dbReference type="InterPro" id="IPR003256">
    <property type="entry name" value="Ribosomal_uL24"/>
</dbReference>
<keyword evidence="12" id="KW-1185">Reference proteome</keyword>
<sequence>MRIYNYLCKKVGELTVKYSNLPESYIKRSYEQVYWKNPTGYPQYPAVQIARKKFRFTTNRPWTVQFARQNERTKLRKKVFLEPVGEWSFFKGDRVEVMVGKDKGKQGIVSQVIQERNWVIVEGLNTHFRTVGKDKDFPGITIQSEAPLLVTTGVKLVDPETLKATEVEWRFTEEGEKVRVSTSSSRIIPIPKAAEETMDYKSKELYVDNAEKDTAADVATQITFAPKLRTFEMDIMEAMGIKEDRVPAKSYWY</sequence>
<gene>
    <name evidence="11" type="ORF">BINO364_LOCUS1832</name>
</gene>
<dbReference type="Pfam" id="PF17136">
    <property type="entry name" value="ribosomal_L24"/>
    <property type="match status" value="1"/>
</dbReference>
<dbReference type="GO" id="GO:0003735">
    <property type="term" value="F:structural constituent of ribosome"/>
    <property type="evidence" value="ECO:0007669"/>
    <property type="project" value="InterPro"/>
</dbReference>
<evidence type="ECO:0000256" key="3">
    <source>
        <dbReference type="ARBA" id="ARBA00022946"/>
    </source>
</evidence>
<dbReference type="InterPro" id="IPR008991">
    <property type="entry name" value="Translation_prot_SH3-like_sf"/>
</dbReference>
<evidence type="ECO:0000256" key="1">
    <source>
        <dbReference type="ARBA" id="ARBA00004173"/>
    </source>
</evidence>
<evidence type="ECO:0000256" key="2">
    <source>
        <dbReference type="ARBA" id="ARBA00010618"/>
    </source>
</evidence>
<feature type="domain" description="KOW" evidence="10">
    <location>
        <begin position="88"/>
        <end position="115"/>
    </location>
</feature>
<name>A0A8J9U6N2_9NEOP</name>
<dbReference type="InterPro" id="IPR014722">
    <property type="entry name" value="Rib_uL2_dom2"/>
</dbReference>
<dbReference type="GO" id="GO:0005739">
    <property type="term" value="C:mitochondrion"/>
    <property type="evidence" value="ECO:0007669"/>
    <property type="project" value="UniProtKB-SubCell"/>
</dbReference>
<reference evidence="11" key="1">
    <citation type="submission" date="2021-12" db="EMBL/GenBank/DDBJ databases">
        <authorList>
            <person name="Martin H S."/>
        </authorList>
    </citation>
    <scope>NUCLEOTIDE SEQUENCE</scope>
</reference>
<dbReference type="GO" id="GO:1990904">
    <property type="term" value="C:ribonucleoprotein complex"/>
    <property type="evidence" value="ECO:0007669"/>
    <property type="project" value="UniProtKB-KW"/>
</dbReference>
<dbReference type="Pfam" id="PF00467">
    <property type="entry name" value="KOW"/>
    <property type="match status" value="1"/>
</dbReference>
<evidence type="ECO:0000259" key="10">
    <source>
        <dbReference type="SMART" id="SM00739"/>
    </source>
</evidence>
<dbReference type="FunFam" id="2.30.30.30:FF:000032">
    <property type="entry name" value="39S ribosomal protein L24, mitochondrial"/>
    <property type="match status" value="1"/>
</dbReference>
<keyword evidence="4 9" id="KW-0689">Ribosomal protein</keyword>
<dbReference type="SUPFAM" id="SSF50104">
    <property type="entry name" value="Translation proteins SH3-like domain"/>
    <property type="match status" value="1"/>
</dbReference>
<evidence type="ECO:0000313" key="11">
    <source>
        <dbReference type="EMBL" id="CAH0714816.1"/>
    </source>
</evidence>
<evidence type="ECO:0000256" key="5">
    <source>
        <dbReference type="ARBA" id="ARBA00023128"/>
    </source>
</evidence>
<organism evidence="11 12">
    <name type="scientific">Brenthis ino</name>
    <name type="common">lesser marbled fritillary</name>
    <dbReference type="NCBI Taxonomy" id="405034"/>
    <lineage>
        <taxon>Eukaryota</taxon>
        <taxon>Metazoa</taxon>
        <taxon>Ecdysozoa</taxon>
        <taxon>Arthropoda</taxon>
        <taxon>Hexapoda</taxon>
        <taxon>Insecta</taxon>
        <taxon>Pterygota</taxon>
        <taxon>Neoptera</taxon>
        <taxon>Endopterygota</taxon>
        <taxon>Lepidoptera</taxon>
        <taxon>Glossata</taxon>
        <taxon>Ditrysia</taxon>
        <taxon>Papilionoidea</taxon>
        <taxon>Nymphalidae</taxon>
        <taxon>Heliconiinae</taxon>
        <taxon>Argynnini</taxon>
        <taxon>Brenthis</taxon>
    </lineage>
</organism>
<dbReference type="Proteomes" id="UP000838878">
    <property type="component" value="Chromosome 10"/>
</dbReference>
<evidence type="ECO:0000313" key="12">
    <source>
        <dbReference type="Proteomes" id="UP000838878"/>
    </source>
</evidence>
<evidence type="ECO:0000256" key="6">
    <source>
        <dbReference type="ARBA" id="ARBA00023274"/>
    </source>
</evidence>
<dbReference type="PANTHER" id="PTHR12903">
    <property type="entry name" value="MITOCHONDRIAL RIBOSOMAL PROTEIN L24"/>
    <property type="match status" value="1"/>
</dbReference>
<dbReference type="OrthoDB" id="359154at2759"/>
<evidence type="ECO:0000256" key="4">
    <source>
        <dbReference type="ARBA" id="ARBA00022980"/>
    </source>
</evidence>
<evidence type="ECO:0000256" key="7">
    <source>
        <dbReference type="ARBA" id="ARBA00035283"/>
    </source>
</evidence>
<dbReference type="InterPro" id="IPR005824">
    <property type="entry name" value="KOW"/>
</dbReference>
<dbReference type="GO" id="GO:0005840">
    <property type="term" value="C:ribosome"/>
    <property type="evidence" value="ECO:0007669"/>
    <property type="project" value="UniProtKB-KW"/>
</dbReference>
<dbReference type="InterPro" id="IPR005825">
    <property type="entry name" value="Ribosomal_uL24_CS"/>
</dbReference>
<comment type="subcellular location">
    <subcellularLocation>
        <location evidence="1">Mitochondrion</location>
    </subcellularLocation>
</comment>
<accession>A0A8J9U6N2</accession>
<feature type="non-terminal residue" evidence="11">
    <location>
        <position position="253"/>
    </location>
</feature>
<comment type="similarity">
    <text evidence="2 9">Belongs to the universal ribosomal protein uL24 family.</text>
</comment>
<keyword evidence="5" id="KW-0496">Mitochondrion</keyword>
<dbReference type="InterPro" id="IPR041988">
    <property type="entry name" value="Ribosomal_uL24_KOW"/>
</dbReference>
<dbReference type="InterPro" id="IPR057264">
    <property type="entry name" value="Ribosomal_uL24_C"/>
</dbReference>
<dbReference type="CDD" id="cd06089">
    <property type="entry name" value="KOW_RPL26"/>
    <property type="match status" value="1"/>
</dbReference>
<dbReference type="EMBL" id="OV170230">
    <property type="protein sequence ID" value="CAH0714816.1"/>
    <property type="molecule type" value="Genomic_DNA"/>
</dbReference>
<dbReference type="HAMAP" id="MF_01326_B">
    <property type="entry name" value="Ribosomal_uL24_B"/>
    <property type="match status" value="1"/>
</dbReference>
<evidence type="ECO:0000256" key="8">
    <source>
        <dbReference type="ARBA" id="ARBA00035357"/>
    </source>
</evidence>
<dbReference type="AlphaFoldDB" id="A0A8J9U6N2"/>
<dbReference type="SMART" id="SM00739">
    <property type="entry name" value="KOW"/>
    <property type="match status" value="1"/>
</dbReference>
<dbReference type="PROSITE" id="PS01108">
    <property type="entry name" value="RIBOSOMAL_L24"/>
    <property type="match status" value="1"/>
</dbReference>
<dbReference type="Gene3D" id="2.30.30.30">
    <property type="match status" value="1"/>
</dbReference>
<keyword evidence="3" id="KW-0809">Transit peptide</keyword>
<evidence type="ECO:0000256" key="9">
    <source>
        <dbReference type="RuleBase" id="RU003477"/>
    </source>
</evidence>
<protein>
    <recommendedName>
        <fullName evidence="7">Large ribosomal subunit protein uL24m</fullName>
    </recommendedName>
    <alternativeName>
        <fullName evidence="8">39S ribosomal protein L24, mitochondrial</fullName>
    </alternativeName>
</protein>
<dbReference type="GO" id="GO:0006412">
    <property type="term" value="P:translation"/>
    <property type="evidence" value="ECO:0007669"/>
    <property type="project" value="InterPro"/>
</dbReference>
<keyword evidence="6 9" id="KW-0687">Ribonucleoprotein</keyword>
<dbReference type="GO" id="GO:0003723">
    <property type="term" value="F:RNA binding"/>
    <property type="evidence" value="ECO:0007669"/>
    <property type="project" value="InterPro"/>
</dbReference>
<dbReference type="NCBIfam" id="TIGR01079">
    <property type="entry name" value="rplX_bact"/>
    <property type="match status" value="1"/>
</dbReference>
<proteinExistence type="inferred from homology"/>